<feature type="zinc finger region" description="C3H1-type" evidence="6">
    <location>
        <begin position="1067"/>
        <end position="1095"/>
    </location>
</feature>
<feature type="region of interest" description="Disordered" evidence="8">
    <location>
        <begin position="342"/>
        <end position="374"/>
    </location>
</feature>
<dbReference type="GO" id="GO:0003677">
    <property type="term" value="F:DNA binding"/>
    <property type="evidence" value="ECO:0007669"/>
    <property type="project" value="UniProtKB-KW"/>
</dbReference>
<dbReference type="InterPro" id="IPR013762">
    <property type="entry name" value="Integrase-like_cat_sf"/>
</dbReference>
<dbReference type="EMBL" id="CAMXCT010000251">
    <property type="protein sequence ID" value="CAI3976191.1"/>
    <property type="molecule type" value="Genomic_DNA"/>
</dbReference>
<keyword evidence="6" id="KW-0862">Zinc</keyword>
<dbReference type="InterPro" id="IPR010998">
    <property type="entry name" value="Integrase_recombinase_N"/>
</dbReference>
<feature type="region of interest" description="Disordered" evidence="8">
    <location>
        <begin position="655"/>
        <end position="674"/>
    </location>
</feature>
<accession>A0A9P1FHH8</accession>
<dbReference type="Gene3D" id="1.10.10.970">
    <property type="entry name" value="RNA 2'-phosphotransferase, Tpt1/KptA family, N-terminal domain"/>
    <property type="match status" value="1"/>
</dbReference>
<keyword evidence="4" id="KW-0233">DNA recombination</keyword>
<keyword evidence="3" id="KW-0238">DNA-binding</keyword>
<feature type="compositionally biased region" description="Basic and acidic residues" evidence="8">
    <location>
        <begin position="2950"/>
        <end position="2965"/>
    </location>
</feature>
<name>A0A9P1FHH8_9DINO</name>
<dbReference type="GO" id="GO:0008270">
    <property type="term" value="F:zinc ion binding"/>
    <property type="evidence" value="ECO:0007669"/>
    <property type="project" value="UniProtKB-KW"/>
</dbReference>
<evidence type="ECO:0000313" key="11">
    <source>
        <dbReference type="EMBL" id="CAI3976191.1"/>
    </source>
</evidence>
<dbReference type="EMBL" id="CAMXCT030000251">
    <property type="protein sequence ID" value="CAL4763503.1"/>
    <property type="molecule type" value="Genomic_DNA"/>
</dbReference>
<feature type="region of interest" description="Disordered" evidence="8">
    <location>
        <begin position="1145"/>
        <end position="1174"/>
    </location>
</feature>
<reference evidence="11" key="1">
    <citation type="submission" date="2022-10" db="EMBL/GenBank/DDBJ databases">
        <authorList>
            <person name="Chen Y."/>
            <person name="Dougan E. K."/>
            <person name="Chan C."/>
            <person name="Rhodes N."/>
            <person name="Thang M."/>
        </authorList>
    </citation>
    <scope>NUCLEOTIDE SEQUENCE</scope>
</reference>
<comment type="function">
    <text evidence="1">Catalyzes the last step of tRNA splicing, the transfer of the splice junction 2'-phosphate from ligated tRNA to NAD to produce ADP-ribose 1''-2'' cyclic phosphate.</text>
</comment>
<feature type="region of interest" description="Disordered" evidence="8">
    <location>
        <begin position="2845"/>
        <end position="3012"/>
    </location>
</feature>
<keyword evidence="6" id="KW-0479">Metal-binding</keyword>
<reference evidence="12" key="2">
    <citation type="submission" date="2024-04" db="EMBL/GenBank/DDBJ databases">
        <authorList>
            <person name="Chen Y."/>
            <person name="Shah S."/>
            <person name="Dougan E. K."/>
            <person name="Thang M."/>
            <person name="Chan C."/>
        </authorList>
    </citation>
    <scope>NUCLEOTIDE SEQUENCE [LARGE SCALE GENOMIC DNA]</scope>
</reference>
<sequence length="3951" mass="435961">MVKAALGVLYLLASATANGWDLLQWGLQSNTTSRTAQETEEGPGDYRWFRVGRGGRSRPAQSDPKDSQETSYRFWKATFESVSKFWWVRIWVDLILQVAENGLHYCGTLCASIGLAAKWSYWLLTGVVIVFLLQLLVWTYTWVVHPAWVHSRALWRYCQGTGTWSDVTRLQGQRPYIPMWKGPGTSTPWTAQYVQREVRGRGLNQRPLDLLVADGVAVARLRHDTIRGRTNRHGFVCVCNEVRASSHRYFRHHLEAANCAIHLCSQDPCTAPEAAQVHIKASSVIPQDREIDLQDLAGRGPWGRCAVLTSFCGGLWCGCCRKSLVRCAKIWCWCVSCRRRPRRVSRPGGGPEHGQSDRHDDSETESEAEVGPADQPCQADQIAIDSNGKVTSLAMEPCRDIARGQPVCLLSADKASSCLDGLPTFADETTGFHACEYHRSLYQGSLVDRVCAVQGCLNSATKRREGVLLCKLHSAKEEKPLGSKAAPQVTSRRQPRTDKEPEVAPGPSMATLPVTTNGRAGTGSRADPADLAELMVELLQGKDPESALRLLASSQGKWQDPEFHKDLSRLAQEYISRQEEKGGESSKALRVLKQFVTSSSSGQHSQDSDPVITLLEAKERVEDQRPGLQDPVPRCLVGDIRDPQVTVAQALFRPKEPGVTGVPGPASGPGHGGPTSRLVPSPGAVDFFPGTAHAMPSPPGQGLGAFRPYHAGAYTDPGPPALDEASKALQTIAKAISSKDEPSGQERGKLSSIGKTEERLVFLARGCDTLTVHLGEATVGKDLYHALRSMASQNRPLLREIGYPVNISNRIAFGVSSLNIGGKGAIPDYCLSVADFPQTSEEEFDLFSPPGDNKLEKRGRNPTTLTGWYRNALRQAWALACIFGAEFYASWESAAAQLLKLGEEYTHAWPLQAVLSTWEELWGRFVEELRTIDRGARREMQDESPSFDRLRFFATSPGADGTPWLRLPQTFDLQALGEYFQTDIVPRQKRLLDRACWNMAFKRPALAGGRAGENVDDTAGSLGEGVKAGGQTAPKPGAPQKEVGQLLGSPLTQKEVSRSMDHRPKDRTGKYLCWDHFSHRKCVKGKDCPHSHTGSAPRWDTLDWSIQMQLLRRGGHPARAKLKAGQVDAAIEAIRREQAAKLAANVQEGKRVKERETSKRAAGQPGDAPDSHTQYRNETRAGWISAPEGLNNFAPTDMEGPLALLMTGQAETSWTADHSGPAVRTAKLTIPDDQPEAVERKKRMEIIDDALQLPEVPPHLGVYLRNRALADASDATDQPQAADIQRYLDEALQEGSAELVAEATEFLQTYPDLRVGSVTHRGALSALSMDSRLGASTGTFTWLDTSYHVYDYGDQLSPAHSGLLPDDEPHPSQEPRQCFFLHVAAGLLARKSGHPPTYEEACVQALALQREMHQSAEDCLQALGPEPDQCTQAEDDLRTFAHDALYFGHDKDYRCLAALPLSAAEERTFCLVRMDDWRRVTCEVIQGIGSCATPRSLVWLLVHQGHMRLLVPPSDQALPEGARVVTAAGWELHLEAALTHGARIRARAAKPCPRCHSDPHRRTGRPSGVFGLYPFPSPPPLATRAGAPSWDDTEPDPSCWSRQDLASWLGTAFPDGTRPDLLDLAPPPLSVATGVRQAGGLAFHSPIQDDLALRCGATRSKLRAVVTLLHSRHLWLTLPLHPFGGWGRLESARGKDTSPSFGCGRRCLAFLLELCRIQASLGGTFSVLHHLTSTAWREPALLPEARFAPEASLRRAGHTALTLPFGTVLGQGGRPNKGANSSKLRAGGKRRPPSSFGKTLPKGGLFSVMTEDVAEAFKWVPIKLEDSKLFAADVPAEFTQSPEGTTLVYNFLTFGWCGAPGEYMHFACVIKSAHGSFAPDNDRWEDGVPFHSFVLMDDTVLIEPELGFRPQLSVALSEYVTKATLGEKSINVAKDALEGKLECRKLIWGLVYDTQFYTRSLPAAKLEKAYHLLHLPDFDSGCTHVPLRLVQELRGNQQFWLAVLPGLSPYLGATNDLLGPADERGFARPRGTVLQQKAIWARFWESIELQRLLVDASSKWEVRFTHPLTSALTVPELLSFPGMSQKVVWASGDATPHKLAAVDWEANEAVVEPAEPVWERLRRFCAEHDPELAAAEGMTRPVDEARSEPGDGLMISLAELLAVVSLACLRWKSWKGKIVVYAGDNHNVISWLAKRQAGPPAARFLLQLLAALETVGGFRLHAEYIRTYHNQVADALTREEEGPVLAAWNLERRAFSEVLLSTLDRGWTRRALLWDGMDHEDQAAALQLGLRRHPEGPQGHQFPLRPGIICCELGQEPRVYHVELLSKGVEMQEPDQLTDGEVTCAFYCVGRDEVATASRLAQQAQDLKPQGIWADSISSLGLRSAQNKLREHGWQTRVVLISGRTLQDQCWWKRWVLLAVPQHKTIPDLPCLTAEDEPETAPLHTYPTEWLPLLSILATPRSLALTAGKWASSLGSTGPRTPAETNQAQTPRHLVDSSNSEVRFEPGPLAEDEARFEPGQPSADRKVGICELPWETAAREALMSWLQERGWGDPKVGGKSKKQKRGGHRMDWREELSKGMARCLRHESGSDSCPISEDGWVRLTDLLGYLRKRLQWPEKYFTEKVIRDAVEENFKQRFVVRDDGGCPYVAAWSGHTISGVYGPGVEFYVTGNSVWLANGTIPPKALGDVSDWDTSEFWYAAGGSKKNLKHASTSSQVEPVQPRHEEPSSSSKRKKERSLDEWIEEEEPRNSAKLNLAAYRSIAWPPSKARERDPREELAQTASDLAAAVAGLTCQEGEEEVSVDPDTLKADVVVISEPDWGASDPEIQGALAPLKQLEESCAVKAEARFEPGETPQESIPPAKDDVGFNEPAHDPAQAAASGEAIMAVDQPEPASKGAEEGPNTQAGLPGQESPEAPAVPKAPVEPSKPELKTESCKEEVEGEETAGLPRAKDTLSMARDRDPETRIVSGKTVQPSEPELKTERCEGETDGGETAGPSQARDIPAPTRDRPLVKLGSGKLRLLQEVARADEANWKNLQEALTKAEEDGSIKQELVDDLSRLTEQRKAAAEGIQQSLETEIQRIKDAEEEDEGYLSALDAQGRYMRELEKKNPVRPSKSVKILKSARLDLEIEAGVGVWVARRREKGRLRAQAHRERTRGGGAHASAEPLTSPEQAEEVRKEAARKEIRDFKASLLQADGQPKKFRRAPDSQKRREVKKLRRQTRRNDDASRDTNHAIAHAYQFGGEMVVRQTILWPAVRNYGSGVCLVLWRCGRTRPATGQQASSRGPVSGPGKSNKMPDPLRSSGSGSTYSVGGSTETLPGASRGLTSSPAVPALPPSAEPAYRRRIRLEAGPADPQGVPRWHKLECSRPGPGRWVEPCKDCAGQPGHVQPSGAAYATLSGERWHQEGCGHIRGRRQVRYERCLCHQSGTDTQTARKNPRQGTRQRRVDDASRDTNHAVAHLFYGEVGLLLLVVFYLLGVLHSCWQTGKDEAPLEQRNERRVGNSSARRVRFSPYLESLADDSNPKETPAVKQGISDKTCRSPKAVKDLLGHKAPQLGLKLKNRQDYQQEAVNVALDRLALTTRRTYAAQLKWWRLFCARRQVHWLLTGVPTDEDLIIDYLLHCAINEQRAPGTLKLRLAAVRSIHVTLGLPDPLEGRNRVAMALAGLRRRYKTPTRRAPVTPRMLQWLERYLRGPDSGPEGLILWAAVCLGFFFLLRASEFLPLGYIPFSRQLKGRQVLLFSEGEQCDLRTLGKADEVRIQLSGSKTNYNLETNRNHYKTGETVCPVLAVRQLFQKYPNRYLGGVEADEPLFRSPEGWDIPREAVQMLLRRAAEACGVAGHLGSHSLRFGGASALWAAYKDASVVRRYGRWASDAFHTYLWEDREYSRGMSESMIKTSLTPTRVSRPVLAAATPAVQWQGRGVSPEGKDLFNADARKKCVLAVEWRVAG</sequence>
<feature type="compositionally biased region" description="Basic and acidic residues" evidence="8">
    <location>
        <begin position="3224"/>
        <end position="3233"/>
    </location>
</feature>
<dbReference type="SUPFAM" id="SSF56349">
    <property type="entry name" value="DNA breaking-rejoining enzymes"/>
    <property type="match status" value="1"/>
</dbReference>
<dbReference type="InterPro" id="IPR052925">
    <property type="entry name" value="Phage_Integrase-like_Recomb"/>
</dbReference>
<dbReference type="GO" id="GO:0015074">
    <property type="term" value="P:DNA integration"/>
    <property type="evidence" value="ECO:0007669"/>
    <property type="project" value="InterPro"/>
</dbReference>
<dbReference type="GO" id="GO:0006310">
    <property type="term" value="P:DNA recombination"/>
    <property type="evidence" value="ECO:0007669"/>
    <property type="project" value="UniProtKB-KW"/>
</dbReference>
<dbReference type="SUPFAM" id="SSF56399">
    <property type="entry name" value="ADP-ribosylation"/>
    <property type="match status" value="1"/>
</dbReference>
<evidence type="ECO:0000256" key="3">
    <source>
        <dbReference type="ARBA" id="ARBA00023125"/>
    </source>
</evidence>
<evidence type="ECO:0000256" key="7">
    <source>
        <dbReference type="SAM" id="Coils"/>
    </source>
</evidence>
<dbReference type="InterPro" id="IPR000571">
    <property type="entry name" value="Znf_CCCH"/>
</dbReference>
<dbReference type="PANTHER" id="PTHR34605:SF4">
    <property type="entry name" value="DNA ADENINE METHYLTRANSFERASE"/>
    <property type="match status" value="1"/>
</dbReference>
<dbReference type="EC" id="2.7.1.160" evidence="2"/>
<feature type="region of interest" description="Disordered" evidence="8">
    <location>
        <begin position="3277"/>
        <end position="3340"/>
    </location>
</feature>
<feature type="region of interest" description="Disordered" evidence="8">
    <location>
        <begin position="1008"/>
        <end position="1064"/>
    </location>
</feature>
<feature type="domain" description="C3H1-type" evidence="10">
    <location>
        <begin position="1067"/>
        <end position="1095"/>
    </location>
</feature>
<dbReference type="InterPro" id="IPR042080">
    <property type="entry name" value="RNA_2'-PTrans_N"/>
</dbReference>
<evidence type="ECO:0000259" key="10">
    <source>
        <dbReference type="PROSITE" id="PS50103"/>
    </source>
</evidence>
<feature type="coiled-coil region" evidence="7">
    <location>
        <begin position="3027"/>
        <end position="3089"/>
    </location>
</feature>
<feature type="chain" id="PRO_5043271872" description="2'-phosphotransferase" evidence="9">
    <location>
        <begin position="18"/>
        <end position="3951"/>
    </location>
</feature>
<dbReference type="InterPro" id="IPR011010">
    <property type="entry name" value="DNA_brk_join_enz"/>
</dbReference>
<protein>
    <recommendedName>
        <fullName evidence="2">2'-phosphotransferase</fullName>
        <ecNumber evidence="2">2.7.1.160</ecNumber>
    </recommendedName>
</protein>
<feature type="compositionally biased region" description="Low complexity" evidence="8">
    <location>
        <begin position="3304"/>
        <end position="3316"/>
    </location>
</feature>
<evidence type="ECO:0000256" key="1">
    <source>
        <dbReference type="ARBA" id="ARBA00003343"/>
    </source>
</evidence>
<evidence type="ECO:0000256" key="2">
    <source>
        <dbReference type="ARBA" id="ARBA00012007"/>
    </source>
</evidence>
<feature type="region of interest" description="Disordered" evidence="8">
    <location>
        <begin position="3430"/>
        <end position="3453"/>
    </location>
</feature>
<evidence type="ECO:0000256" key="6">
    <source>
        <dbReference type="PROSITE-ProRule" id="PRU00723"/>
    </source>
</evidence>
<evidence type="ECO:0000256" key="4">
    <source>
        <dbReference type="ARBA" id="ARBA00023172"/>
    </source>
</evidence>
<dbReference type="Gene3D" id="1.10.443.10">
    <property type="entry name" value="Intergrase catalytic core"/>
    <property type="match status" value="1"/>
</dbReference>
<feature type="compositionally biased region" description="Low complexity" evidence="8">
    <location>
        <begin position="2912"/>
        <end position="2925"/>
    </location>
</feature>
<feature type="region of interest" description="Disordered" evidence="8">
    <location>
        <begin position="1769"/>
        <end position="1799"/>
    </location>
</feature>
<dbReference type="PANTHER" id="PTHR34605">
    <property type="entry name" value="PHAGE_INTEGRASE DOMAIN-CONTAINING PROTEIN"/>
    <property type="match status" value="1"/>
</dbReference>
<keyword evidence="13" id="KW-1185">Reference proteome</keyword>
<feature type="compositionally biased region" description="Basic and acidic residues" evidence="8">
    <location>
        <begin position="2978"/>
        <end position="2987"/>
    </location>
</feature>
<evidence type="ECO:0000313" key="13">
    <source>
        <dbReference type="Proteomes" id="UP001152797"/>
    </source>
</evidence>
<comment type="caution">
    <text evidence="11">The sequence shown here is derived from an EMBL/GenBank/DDBJ whole genome shotgun (WGS) entry which is preliminary data.</text>
</comment>
<dbReference type="SUPFAM" id="SSF47823">
    <property type="entry name" value="lambda integrase-like, N-terminal domain"/>
    <property type="match status" value="1"/>
</dbReference>
<keyword evidence="6" id="KW-0863">Zinc-finger</keyword>
<feature type="compositionally biased region" description="Polar residues" evidence="8">
    <location>
        <begin position="3278"/>
        <end position="3287"/>
    </location>
</feature>
<proteinExistence type="predicted"/>
<feature type="compositionally biased region" description="Polar residues" evidence="8">
    <location>
        <begin position="2473"/>
        <end position="2501"/>
    </location>
</feature>
<dbReference type="PROSITE" id="PS50103">
    <property type="entry name" value="ZF_C3H1"/>
    <property type="match status" value="1"/>
</dbReference>
<feature type="region of interest" description="Disordered" evidence="8">
    <location>
        <begin position="2473"/>
        <end position="2504"/>
    </location>
</feature>
<feature type="compositionally biased region" description="Basic and acidic residues" evidence="8">
    <location>
        <begin position="1148"/>
        <end position="1159"/>
    </location>
</feature>
<feature type="compositionally biased region" description="Basic residues" evidence="8">
    <location>
        <begin position="3214"/>
        <end position="3223"/>
    </location>
</feature>
<comment type="catalytic activity">
    <reaction evidence="5">
        <text>2'-phospho-[ligated tRNA] + NAD(+) = mature tRNA + ADP-alpha-D-ribose 1'',2''-cyclic phosphate + nicotinamide</text>
        <dbReference type="Rhea" id="RHEA:23324"/>
        <dbReference type="Rhea" id="RHEA-COMP:11106"/>
        <dbReference type="Rhea" id="RHEA-COMP:11107"/>
        <dbReference type="ChEBI" id="CHEBI:17154"/>
        <dbReference type="ChEBI" id="CHEBI:57540"/>
        <dbReference type="ChEBI" id="CHEBI:76596"/>
        <dbReference type="ChEBI" id="CHEBI:82883"/>
        <dbReference type="ChEBI" id="CHEBI:85027"/>
        <dbReference type="EC" id="2.7.1.160"/>
    </reaction>
</comment>
<dbReference type="Proteomes" id="UP001152797">
    <property type="component" value="Unassembled WGS sequence"/>
</dbReference>
<dbReference type="Gene3D" id="1.10.150.130">
    <property type="match status" value="1"/>
</dbReference>
<keyword evidence="7" id="KW-0175">Coiled coil</keyword>
<evidence type="ECO:0000256" key="9">
    <source>
        <dbReference type="SAM" id="SignalP"/>
    </source>
</evidence>
<feature type="region of interest" description="Disordered" evidence="8">
    <location>
        <begin position="480"/>
        <end position="526"/>
    </location>
</feature>
<evidence type="ECO:0000256" key="5">
    <source>
        <dbReference type="ARBA" id="ARBA00047949"/>
    </source>
</evidence>
<feature type="compositionally biased region" description="Basic and acidic residues" evidence="8">
    <location>
        <begin position="2927"/>
        <end position="2939"/>
    </location>
</feature>
<feature type="region of interest" description="Disordered" evidence="8">
    <location>
        <begin position="3195"/>
        <end position="3233"/>
    </location>
</feature>
<evidence type="ECO:0000256" key="8">
    <source>
        <dbReference type="SAM" id="MobiDB-lite"/>
    </source>
</evidence>
<feature type="region of interest" description="Disordered" evidence="8">
    <location>
        <begin position="3146"/>
        <end position="3180"/>
    </location>
</feature>
<gene>
    <name evidence="11" type="ORF">C1SCF055_LOCUS4435</name>
</gene>
<organism evidence="11">
    <name type="scientific">Cladocopium goreaui</name>
    <dbReference type="NCBI Taxonomy" id="2562237"/>
    <lineage>
        <taxon>Eukaryota</taxon>
        <taxon>Sar</taxon>
        <taxon>Alveolata</taxon>
        <taxon>Dinophyceae</taxon>
        <taxon>Suessiales</taxon>
        <taxon>Symbiodiniaceae</taxon>
        <taxon>Cladocopium</taxon>
    </lineage>
</organism>
<dbReference type="InterPro" id="IPR002745">
    <property type="entry name" value="Ptrans_KptA/Tpt1"/>
</dbReference>
<feature type="compositionally biased region" description="Basic and acidic residues" evidence="8">
    <location>
        <begin position="1055"/>
        <end position="1064"/>
    </location>
</feature>
<evidence type="ECO:0000313" key="12">
    <source>
        <dbReference type="EMBL" id="CAL1129566.1"/>
    </source>
</evidence>
<dbReference type="EMBL" id="CAMXCT020000251">
    <property type="protein sequence ID" value="CAL1129566.1"/>
    <property type="molecule type" value="Genomic_DNA"/>
</dbReference>
<feature type="signal peptide" evidence="9">
    <location>
        <begin position="1"/>
        <end position="17"/>
    </location>
</feature>
<dbReference type="GO" id="GO:0000215">
    <property type="term" value="F:tRNA 2'-phosphotransferase activity"/>
    <property type="evidence" value="ECO:0007669"/>
    <property type="project" value="UniProtKB-EC"/>
</dbReference>
<feature type="region of interest" description="Disordered" evidence="8">
    <location>
        <begin position="2709"/>
        <end position="2747"/>
    </location>
</feature>
<keyword evidence="9" id="KW-0732">Signal</keyword>
<dbReference type="Pfam" id="PF01885">
    <property type="entry name" value="PTS_2-RNA"/>
    <property type="match status" value="1"/>
</dbReference>